<reference evidence="1" key="1">
    <citation type="journal article" date="2016" name="Nat. Genet.">
        <title>A high-quality carrot genome assembly provides new insights into carotenoid accumulation and asterid genome evolution.</title>
        <authorList>
            <person name="Iorizzo M."/>
            <person name="Ellison S."/>
            <person name="Senalik D."/>
            <person name="Zeng P."/>
            <person name="Satapoomin P."/>
            <person name="Huang J."/>
            <person name="Bowman M."/>
            <person name="Iovene M."/>
            <person name="Sanseverino W."/>
            <person name="Cavagnaro P."/>
            <person name="Yildiz M."/>
            <person name="Macko-Podgorni A."/>
            <person name="Moranska E."/>
            <person name="Grzebelus E."/>
            <person name="Grzebelus D."/>
            <person name="Ashrafi H."/>
            <person name="Zheng Z."/>
            <person name="Cheng S."/>
            <person name="Spooner D."/>
            <person name="Van Deynze A."/>
            <person name="Simon P."/>
        </authorList>
    </citation>
    <scope>NUCLEOTIDE SEQUENCE [LARGE SCALE GENOMIC DNA]</scope>
    <source>
        <tissue evidence="1">Leaf</tissue>
    </source>
</reference>
<proteinExistence type="predicted"/>
<sequence length="72" mass="7712">MLAIHSRDPLIIVPAEYTAGIISATSITAAANFIPQSLRHQAIHSVQPFMCPPLLVDLIIPFGLAVRLALVP</sequence>
<reference evidence="2" key="2">
    <citation type="submission" date="2022-03" db="EMBL/GenBank/DDBJ databases">
        <title>Draft title - Genomic analysis of global carrot germplasm unveils the trajectory of domestication and the origin of high carotenoid orange carrot.</title>
        <authorList>
            <person name="Iorizzo M."/>
            <person name="Ellison S."/>
            <person name="Senalik D."/>
            <person name="Macko-Podgorni A."/>
            <person name="Grzebelus D."/>
            <person name="Bostan H."/>
            <person name="Rolling W."/>
            <person name="Curaba J."/>
            <person name="Simon P."/>
        </authorList>
    </citation>
    <scope>NUCLEOTIDE SEQUENCE</scope>
    <source>
        <tissue evidence="2">Leaf</tissue>
    </source>
</reference>
<accession>A0A166EHB2</accession>
<name>A0A166EHB2_DAUCS</name>
<gene>
    <name evidence="1" type="ORF">DCAR_007403</name>
    <name evidence="2" type="ORF">DCAR_0208354</name>
</gene>
<organism evidence="1">
    <name type="scientific">Daucus carota subsp. sativus</name>
    <name type="common">Carrot</name>
    <dbReference type="NCBI Taxonomy" id="79200"/>
    <lineage>
        <taxon>Eukaryota</taxon>
        <taxon>Viridiplantae</taxon>
        <taxon>Streptophyta</taxon>
        <taxon>Embryophyta</taxon>
        <taxon>Tracheophyta</taxon>
        <taxon>Spermatophyta</taxon>
        <taxon>Magnoliopsida</taxon>
        <taxon>eudicotyledons</taxon>
        <taxon>Gunneridae</taxon>
        <taxon>Pentapetalae</taxon>
        <taxon>asterids</taxon>
        <taxon>campanulids</taxon>
        <taxon>Apiales</taxon>
        <taxon>Apiaceae</taxon>
        <taxon>Apioideae</taxon>
        <taxon>Scandiceae</taxon>
        <taxon>Daucinae</taxon>
        <taxon>Daucus</taxon>
        <taxon>Daucus sect. Daucus</taxon>
    </lineage>
</organism>
<dbReference type="AlphaFoldDB" id="A0A166EHB2"/>
<dbReference type="EMBL" id="LNRQ01000002">
    <property type="protein sequence ID" value="KZN06566.1"/>
    <property type="molecule type" value="Genomic_DNA"/>
</dbReference>
<evidence type="ECO:0000313" key="1">
    <source>
        <dbReference type="EMBL" id="KZN06566.1"/>
    </source>
</evidence>
<dbReference type="EMBL" id="CP093344">
    <property type="protein sequence ID" value="WOG89118.1"/>
    <property type="molecule type" value="Genomic_DNA"/>
</dbReference>
<evidence type="ECO:0000313" key="3">
    <source>
        <dbReference type="Proteomes" id="UP000077755"/>
    </source>
</evidence>
<dbReference type="Proteomes" id="UP000077755">
    <property type="component" value="Chromosome 2"/>
</dbReference>
<protein>
    <submittedName>
        <fullName evidence="1">Uncharacterized protein</fullName>
    </submittedName>
</protein>
<dbReference type="Gramene" id="KZN06566">
    <property type="protein sequence ID" value="KZN06566"/>
    <property type="gene ID" value="DCAR_007403"/>
</dbReference>
<evidence type="ECO:0000313" key="2">
    <source>
        <dbReference type="EMBL" id="WOG89118.1"/>
    </source>
</evidence>
<keyword evidence="3" id="KW-1185">Reference proteome</keyword>